<comment type="subcellular location">
    <subcellularLocation>
        <location evidence="1">Membrane</location>
    </subcellularLocation>
</comment>
<keyword evidence="8" id="KW-0472">Membrane</keyword>
<dbReference type="EMBL" id="ACUZ02000031">
    <property type="protein sequence ID" value="EFB31878.1"/>
    <property type="molecule type" value="Genomic_DNA"/>
</dbReference>
<evidence type="ECO:0000256" key="14">
    <source>
        <dbReference type="SAM" id="SignalP"/>
    </source>
</evidence>
<dbReference type="InterPro" id="IPR000560">
    <property type="entry name" value="His_Pase_clade-2"/>
</dbReference>
<keyword evidence="6 14" id="KW-0732">Signal</keyword>
<evidence type="ECO:0000256" key="7">
    <source>
        <dbReference type="ARBA" id="ARBA00022801"/>
    </source>
</evidence>
<dbReference type="SUPFAM" id="SSF53254">
    <property type="entry name" value="Phosphoglycerate mutase-like"/>
    <property type="match status" value="1"/>
</dbReference>
<dbReference type="Pfam" id="PF00328">
    <property type="entry name" value="His_Phos_2"/>
    <property type="match status" value="1"/>
</dbReference>
<dbReference type="EC" id="3.1.3.62" evidence="4"/>
<reference evidence="15 16" key="1">
    <citation type="submission" date="2009-11" db="EMBL/GenBank/DDBJ databases">
        <authorList>
            <person name="Weinstock G."/>
            <person name="Sodergren E."/>
            <person name="Clifton S."/>
            <person name="Fulton L."/>
            <person name="Fulton B."/>
            <person name="Courtney L."/>
            <person name="Fronick C."/>
            <person name="Harrison M."/>
            <person name="Strong C."/>
            <person name="Farmer C."/>
            <person name="Delahaunty K."/>
            <person name="Markovic C."/>
            <person name="Hall O."/>
            <person name="Minx P."/>
            <person name="Tomlinson C."/>
            <person name="Mitreva M."/>
            <person name="Nelson J."/>
            <person name="Hou S."/>
            <person name="Wollam A."/>
            <person name="Pepin K.H."/>
            <person name="Johnson M."/>
            <person name="Bhonagiri V."/>
            <person name="Nash W.E."/>
            <person name="Warren W."/>
            <person name="Chinwalla A."/>
            <person name="Mardis E.R."/>
            <person name="Wilson R.K."/>
        </authorList>
    </citation>
    <scope>NUCLEOTIDE SEQUENCE [LARGE SCALE GENOMIC DNA]</scope>
    <source>
        <strain evidence="15 16">F0302</strain>
    </source>
</reference>
<evidence type="ECO:0000313" key="16">
    <source>
        <dbReference type="Proteomes" id="UP000004079"/>
    </source>
</evidence>
<organism evidence="15 16">
    <name type="scientific">Segatella oris F0302</name>
    <dbReference type="NCBI Taxonomy" id="649760"/>
    <lineage>
        <taxon>Bacteria</taxon>
        <taxon>Pseudomonadati</taxon>
        <taxon>Bacteroidota</taxon>
        <taxon>Bacteroidia</taxon>
        <taxon>Bacteroidales</taxon>
        <taxon>Prevotellaceae</taxon>
        <taxon>Segatella</taxon>
    </lineage>
</organism>
<sequence length="447" mass="52218">MLRKKIYLCKRMKRKMVIISLMTFCLSGFAQQAKQDFKANRQLSASNYLAYPGPLQKTLTPAPKGYEPFYLSHYGRHGSRWLIGKRDYQQPVKWLEKADTLGKLTPKGQEVLHKLRLLRDAAKGRDGELTQLGAEQHRQIAERMMRNFPEIFKGKTHVDAKSTVVIRCILSMENALQQLVRMNPQLDITHDASYHDMYYMNHNDTSLFKQRMPKEAREAYDAFSKRHIHPERVMRELFNDDSYWQKEVNYKELYKVLYKQASNIQSTELRHKMSLYDLFTDDELYDLWATTNAWWYINYGPSPLNGGKQPTSQRFLLRKIIHEADSCLKLNHPGATLRYGHDTMVMPLTCLLNLDDTGMQVSDLEQVAMRGWNDYRIFPMACNLQFVFYRKQGSDDILVKILRNENEAKLPVKSDVAPYYHWKDVRAYCERVASSQSSQGGKPALTD</sequence>
<protein>
    <recommendedName>
        <fullName evidence="5">Multiple inositol polyphosphate phosphatase 1</fullName>
        <ecNumber evidence="4">3.1.3.62</ecNumber>
        <ecNumber evidence="3">3.1.3.80</ecNumber>
    </recommendedName>
    <alternativeName>
        <fullName evidence="9">2,3-bisphosphoglycerate 3-phosphatase</fullName>
    </alternativeName>
</protein>
<dbReference type="STRING" id="649760.HMPREF0971_01627"/>
<comment type="catalytic activity">
    <reaction evidence="11">
        <text>1D-myo-inositol 1,2,4,5,6-pentakisphosphate + H2O = 1D-myo-inositol 1,2,5,6-tetrakisphosphate + phosphate</text>
        <dbReference type="Rhea" id="RHEA:77115"/>
        <dbReference type="ChEBI" id="CHEBI:15377"/>
        <dbReference type="ChEBI" id="CHEBI:43474"/>
        <dbReference type="ChEBI" id="CHEBI:57798"/>
        <dbReference type="ChEBI" id="CHEBI:195535"/>
        <dbReference type="EC" id="3.1.3.62"/>
    </reaction>
    <physiologicalReaction direction="left-to-right" evidence="11">
        <dbReference type="Rhea" id="RHEA:77116"/>
    </physiologicalReaction>
</comment>
<comment type="catalytic activity">
    <reaction evidence="12">
        <text>1D-myo-inositol hexakisphosphate + H2O = 1D-myo-inositol 1,2,4,5,6-pentakisphosphate + phosphate</text>
        <dbReference type="Rhea" id="RHEA:16989"/>
        <dbReference type="ChEBI" id="CHEBI:15377"/>
        <dbReference type="ChEBI" id="CHEBI:43474"/>
        <dbReference type="ChEBI" id="CHEBI:57798"/>
        <dbReference type="ChEBI" id="CHEBI:58130"/>
        <dbReference type="EC" id="3.1.3.62"/>
    </reaction>
    <physiologicalReaction direction="left-to-right" evidence="12">
        <dbReference type="Rhea" id="RHEA:16990"/>
    </physiologicalReaction>
</comment>
<dbReference type="Gene3D" id="3.40.50.1240">
    <property type="entry name" value="Phosphoglycerate mutase-like"/>
    <property type="match status" value="1"/>
</dbReference>
<comment type="catalytic activity">
    <reaction evidence="13">
        <text>(2R)-2,3-bisphosphoglycerate + H2O = (2R)-2-phosphoglycerate + phosphate</text>
        <dbReference type="Rhea" id="RHEA:27381"/>
        <dbReference type="ChEBI" id="CHEBI:15377"/>
        <dbReference type="ChEBI" id="CHEBI:43474"/>
        <dbReference type="ChEBI" id="CHEBI:58248"/>
        <dbReference type="ChEBI" id="CHEBI:58289"/>
        <dbReference type="EC" id="3.1.3.80"/>
    </reaction>
    <physiologicalReaction direction="left-to-right" evidence="13">
        <dbReference type="Rhea" id="RHEA:27382"/>
    </physiologicalReaction>
</comment>
<dbReference type="GO" id="GO:0016020">
    <property type="term" value="C:membrane"/>
    <property type="evidence" value="ECO:0007669"/>
    <property type="project" value="UniProtKB-SubCell"/>
</dbReference>
<feature type="chain" id="PRO_5003026942" description="Multiple inositol polyphosphate phosphatase 1" evidence="14">
    <location>
        <begin position="31"/>
        <end position="447"/>
    </location>
</feature>
<evidence type="ECO:0000256" key="13">
    <source>
        <dbReference type="ARBA" id="ARBA00043832"/>
    </source>
</evidence>
<dbReference type="GO" id="GO:0034417">
    <property type="term" value="F:bisphosphoglycerate 3-phosphatase activity"/>
    <property type="evidence" value="ECO:0007669"/>
    <property type="project" value="UniProtKB-EC"/>
</dbReference>
<evidence type="ECO:0000256" key="9">
    <source>
        <dbReference type="ARBA" id="ARBA00031642"/>
    </source>
</evidence>
<evidence type="ECO:0000256" key="6">
    <source>
        <dbReference type="ARBA" id="ARBA00022729"/>
    </source>
</evidence>
<gene>
    <name evidence="15" type="ORF">HMPREF0971_01627</name>
</gene>
<comment type="caution">
    <text evidence="15">The sequence shown here is derived from an EMBL/GenBank/DDBJ whole genome shotgun (WGS) entry which is preliminary data.</text>
</comment>
<comment type="similarity">
    <text evidence="2">Belongs to the histidine acid phosphatase family. MINPP1 subfamily.</text>
</comment>
<dbReference type="HOGENOM" id="CLU_029165_4_0_10"/>
<name>D1QRM1_9BACT</name>
<feature type="signal peptide" evidence="14">
    <location>
        <begin position="1"/>
        <end position="30"/>
    </location>
</feature>
<evidence type="ECO:0000256" key="10">
    <source>
        <dbReference type="ARBA" id="ARBA00043668"/>
    </source>
</evidence>
<evidence type="ECO:0000256" key="12">
    <source>
        <dbReference type="ARBA" id="ARBA00043691"/>
    </source>
</evidence>
<evidence type="ECO:0000256" key="11">
    <source>
        <dbReference type="ARBA" id="ARBA00043671"/>
    </source>
</evidence>
<dbReference type="PANTHER" id="PTHR20963:SF8">
    <property type="entry name" value="MULTIPLE INOSITOL POLYPHOSPHATE PHOSPHATASE 1"/>
    <property type="match status" value="1"/>
</dbReference>
<evidence type="ECO:0000313" key="15">
    <source>
        <dbReference type="EMBL" id="EFB31878.1"/>
    </source>
</evidence>
<accession>D1QRM1</accession>
<evidence type="ECO:0000256" key="2">
    <source>
        <dbReference type="ARBA" id="ARBA00008422"/>
    </source>
</evidence>
<dbReference type="AlphaFoldDB" id="D1QRM1"/>
<evidence type="ECO:0000256" key="8">
    <source>
        <dbReference type="ARBA" id="ARBA00023136"/>
    </source>
</evidence>
<dbReference type="Proteomes" id="UP000004079">
    <property type="component" value="Unassembled WGS sequence"/>
</dbReference>
<dbReference type="PANTHER" id="PTHR20963">
    <property type="entry name" value="MULTIPLE INOSITOL POLYPHOSPHATE PHOSPHATASE-RELATED"/>
    <property type="match status" value="1"/>
</dbReference>
<proteinExistence type="inferred from homology"/>
<dbReference type="EC" id="3.1.3.80" evidence="3"/>
<evidence type="ECO:0000256" key="5">
    <source>
        <dbReference type="ARBA" id="ARBA00018097"/>
    </source>
</evidence>
<comment type="catalytic activity">
    <reaction evidence="10">
        <text>1D-myo-inositol 1,2,5,6-tetrakisphosphate + H2O = 1D-myo-inositol 1,2,6-trisphosphate + phosphate</text>
        <dbReference type="Rhea" id="RHEA:77119"/>
        <dbReference type="ChEBI" id="CHEBI:15377"/>
        <dbReference type="ChEBI" id="CHEBI:43474"/>
        <dbReference type="ChEBI" id="CHEBI:195535"/>
        <dbReference type="ChEBI" id="CHEBI:195537"/>
        <dbReference type="EC" id="3.1.3.62"/>
    </reaction>
    <physiologicalReaction direction="left-to-right" evidence="10">
        <dbReference type="Rhea" id="RHEA:77120"/>
    </physiologicalReaction>
</comment>
<evidence type="ECO:0000256" key="3">
    <source>
        <dbReference type="ARBA" id="ARBA00012976"/>
    </source>
</evidence>
<keyword evidence="7" id="KW-0378">Hydrolase</keyword>
<evidence type="ECO:0000256" key="4">
    <source>
        <dbReference type="ARBA" id="ARBA00013040"/>
    </source>
</evidence>
<evidence type="ECO:0000256" key="1">
    <source>
        <dbReference type="ARBA" id="ARBA00004370"/>
    </source>
</evidence>
<dbReference type="InterPro" id="IPR029033">
    <property type="entry name" value="His_PPase_superfam"/>
</dbReference>